<dbReference type="Pfam" id="PF06745">
    <property type="entry name" value="ATPase"/>
    <property type="match status" value="1"/>
</dbReference>
<feature type="domain" description="KaiC-like" evidence="3">
    <location>
        <begin position="5"/>
        <end position="204"/>
    </location>
</feature>
<protein>
    <submittedName>
        <fullName evidence="4">RAD55 family ATPase</fullName>
    </submittedName>
</protein>
<reference evidence="5" key="1">
    <citation type="journal article" date="2022" name="Microbiol. Resour. Announc.">
        <title>Draft Genome Sequence of a Methanogenic Archaeon from West Spitsbergen Permafrost.</title>
        <authorList>
            <person name="Trubitsyn V."/>
            <person name="Rivkina E."/>
            <person name="Shcherbakova V."/>
        </authorList>
    </citation>
    <scope>NUCLEOTIDE SEQUENCE [LARGE SCALE GENOMIC DNA]</scope>
    <source>
        <strain evidence="5">VT</strain>
    </source>
</reference>
<evidence type="ECO:0000259" key="3">
    <source>
        <dbReference type="Pfam" id="PF06745"/>
    </source>
</evidence>
<dbReference type="Proteomes" id="UP000825933">
    <property type="component" value="Unassembled WGS sequence"/>
</dbReference>
<dbReference type="SUPFAM" id="SSF52540">
    <property type="entry name" value="P-loop containing nucleoside triphosphate hydrolases"/>
    <property type="match status" value="1"/>
</dbReference>
<name>A0A8T5UL65_9EURY</name>
<comment type="caution">
    <text evidence="4">The sequence shown here is derived from an EMBL/GenBank/DDBJ whole genome shotgun (WGS) entry which is preliminary data.</text>
</comment>
<dbReference type="GO" id="GO:0005524">
    <property type="term" value="F:ATP binding"/>
    <property type="evidence" value="ECO:0007669"/>
    <property type="project" value="UniProtKB-KW"/>
</dbReference>
<sequence length="238" mass="26707">MEVIESGIPGFDEITVSESISGGIPKNGTTLIYGPPKTGKTIFCNQFTYHGLTKEEPCLYITLDYGIKQLKSNMMDFQWLIQNYIQNQSLYIIDGISKLSGAKLDDTNNYKISSANNPADIMVKVGIGTRSVYKKSKHFRSILDSINTFIEFNPEQMVIRVLKAYLRRISEAGGTGIIAYTEGVADPETENVLKSLFDHTIRLDGENLLIEYTLEDYDVHTFESSYKITDKGFVVGKI</sequence>
<proteinExistence type="predicted"/>
<dbReference type="Gene3D" id="3.40.50.300">
    <property type="entry name" value="P-loop containing nucleotide triphosphate hydrolases"/>
    <property type="match status" value="1"/>
</dbReference>
<gene>
    <name evidence="4" type="ORF">K8N75_00740</name>
</gene>
<dbReference type="PANTHER" id="PTHR43637">
    <property type="entry name" value="UPF0273 PROTEIN TM_0370"/>
    <property type="match status" value="1"/>
</dbReference>
<dbReference type="AlphaFoldDB" id="A0A8T5UL65"/>
<keyword evidence="2" id="KW-0067">ATP-binding</keyword>
<dbReference type="EMBL" id="JAIOUQ010000002">
    <property type="protein sequence ID" value="MBZ2164582.1"/>
    <property type="molecule type" value="Genomic_DNA"/>
</dbReference>
<accession>A0A8T5UL65</accession>
<evidence type="ECO:0000313" key="5">
    <source>
        <dbReference type="Proteomes" id="UP000825933"/>
    </source>
</evidence>
<dbReference type="InterPro" id="IPR027417">
    <property type="entry name" value="P-loop_NTPase"/>
</dbReference>
<dbReference type="InterPro" id="IPR014774">
    <property type="entry name" value="KaiC-like_dom"/>
</dbReference>
<organism evidence="4 5">
    <name type="scientific">Methanobacterium spitsbergense</name>
    <dbReference type="NCBI Taxonomy" id="2874285"/>
    <lineage>
        <taxon>Archaea</taxon>
        <taxon>Methanobacteriati</taxon>
        <taxon>Methanobacteriota</taxon>
        <taxon>Methanomada group</taxon>
        <taxon>Methanobacteria</taxon>
        <taxon>Methanobacteriales</taxon>
        <taxon>Methanobacteriaceae</taxon>
        <taxon>Methanobacterium</taxon>
    </lineage>
</organism>
<evidence type="ECO:0000256" key="2">
    <source>
        <dbReference type="ARBA" id="ARBA00022840"/>
    </source>
</evidence>
<keyword evidence="1" id="KW-0547">Nucleotide-binding</keyword>
<evidence type="ECO:0000313" key="4">
    <source>
        <dbReference type="EMBL" id="MBZ2164582.1"/>
    </source>
</evidence>
<evidence type="ECO:0000256" key="1">
    <source>
        <dbReference type="ARBA" id="ARBA00022741"/>
    </source>
</evidence>
<keyword evidence="5" id="KW-1185">Reference proteome</keyword>